<dbReference type="Proteomes" id="UP001214666">
    <property type="component" value="Chromosome"/>
</dbReference>
<dbReference type="GO" id="GO:0006808">
    <property type="term" value="P:regulation of nitrogen utilization"/>
    <property type="evidence" value="ECO:0007669"/>
    <property type="project" value="InterPro"/>
</dbReference>
<sequence>MQTEIRTLLTVITEANLEPTLLRTLTREGLRGYTITDARGRGDHGERNASWSESGNIRLEAICSREQAERLLAHLQSRYYPDYAMVAFLQPVEIVRPEKF</sequence>
<dbReference type="GeneID" id="4488608"/>
<dbReference type="OMA" id="WEGQNIR"/>
<proteinExistence type="predicted"/>
<dbReference type="AlphaFoldDB" id="A0A0F6KJ24"/>
<reference evidence="1" key="2">
    <citation type="submission" date="2020-01" db="EMBL/GenBank/DDBJ databases">
        <authorList>
            <consortium name="NCBI Pathogen Detection Project"/>
        </authorList>
    </citation>
    <scope>NUCLEOTIDE SEQUENCE</scope>
    <source>
        <strain evidence="1">OLC2673_Aeromonas</strain>
    </source>
</reference>
<evidence type="ECO:0000313" key="1">
    <source>
        <dbReference type="EMBL" id="HAT6344540.1"/>
    </source>
</evidence>
<dbReference type="KEGG" id="ahi:VU14_00550"/>
<reference evidence="1" key="1">
    <citation type="journal article" date="2018" name="Genome Biol.">
        <title>SKESA: strategic k-mer extension for scrupulous assemblies.</title>
        <authorList>
            <person name="Souvorov A."/>
            <person name="Agarwala R."/>
            <person name="Lipman D.J."/>
        </authorList>
    </citation>
    <scope>NUCLEOTIDE SEQUENCE</scope>
    <source>
        <strain evidence="1">OLC2673_Aeromonas</strain>
    </source>
</reference>
<gene>
    <name evidence="1" type="ORF">JAJ28_002271</name>
    <name evidence="2" type="ORF">PY771_21825</name>
</gene>
<dbReference type="InterPro" id="IPR015867">
    <property type="entry name" value="N-reg_PII/ATP_PRibTrfase_C"/>
</dbReference>
<protein>
    <submittedName>
        <fullName evidence="1">Transcriptional regulator</fullName>
    </submittedName>
</protein>
<dbReference type="GO" id="GO:0030234">
    <property type="term" value="F:enzyme regulator activity"/>
    <property type="evidence" value="ECO:0007669"/>
    <property type="project" value="InterPro"/>
</dbReference>
<dbReference type="Pfam" id="PF00543">
    <property type="entry name" value="P-II"/>
    <property type="match status" value="1"/>
</dbReference>
<dbReference type="RefSeq" id="WP_005306985.1">
    <property type="nucleotide sequence ID" value="NZ_AP019193.1"/>
</dbReference>
<dbReference type="EMBL" id="DACTUL010000015">
    <property type="protein sequence ID" value="HAT6344540.1"/>
    <property type="molecule type" value="Genomic_DNA"/>
</dbReference>
<name>A0A0F6KJ24_AERHY</name>
<dbReference type="KEGG" id="ahh:RY45_00345"/>
<dbReference type="Proteomes" id="UP000859505">
    <property type="component" value="Unassembled WGS sequence"/>
</dbReference>
<dbReference type="InterPro" id="IPR011322">
    <property type="entry name" value="N-reg_PII-like_a/b"/>
</dbReference>
<dbReference type="EMBL" id="CP118942">
    <property type="protein sequence ID" value="WEE26219.1"/>
    <property type="molecule type" value="Genomic_DNA"/>
</dbReference>
<organism evidence="1 3">
    <name type="scientific">Aeromonas hydrophila</name>
    <dbReference type="NCBI Taxonomy" id="644"/>
    <lineage>
        <taxon>Bacteria</taxon>
        <taxon>Pseudomonadati</taxon>
        <taxon>Pseudomonadota</taxon>
        <taxon>Gammaproteobacteria</taxon>
        <taxon>Aeromonadales</taxon>
        <taxon>Aeromonadaceae</taxon>
        <taxon>Aeromonas</taxon>
    </lineage>
</organism>
<evidence type="ECO:0000313" key="3">
    <source>
        <dbReference type="Proteomes" id="UP000859505"/>
    </source>
</evidence>
<evidence type="ECO:0000313" key="2">
    <source>
        <dbReference type="EMBL" id="WEE26219.1"/>
    </source>
</evidence>
<dbReference type="SUPFAM" id="SSF54913">
    <property type="entry name" value="GlnB-like"/>
    <property type="match status" value="1"/>
</dbReference>
<reference evidence="2" key="3">
    <citation type="submission" date="2023-02" db="EMBL/GenBank/DDBJ databases">
        <title>The sequence of Aeromonas hydrophila K533.</title>
        <authorList>
            <person name="Luo X."/>
        </authorList>
    </citation>
    <scope>NUCLEOTIDE SEQUENCE</scope>
    <source>
        <strain evidence="2">K533</strain>
    </source>
</reference>
<dbReference type="KEGG" id="aaj:BOQ57_21925"/>
<dbReference type="eggNOG" id="COG0347">
    <property type="taxonomic scope" value="Bacteria"/>
</dbReference>
<dbReference type="Gene3D" id="3.30.70.120">
    <property type="match status" value="1"/>
</dbReference>
<accession>A0A0F6KJ24</accession>
<dbReference type="InterPro" id="IPR002187">
    <property type="entry name" value="N-reg_PII"/>
</dbReference>